<feature type="region of interest" description="Disordered" evidence="5">
    <location>
        <begin position="24"/>
        <end position="54"/>
    </location>
</feature>
<keyword evidence="1" id="KW-0805">Transcription regulation</keyword>
<dbReference type="InterPro" id="IPR001005">
    <property type="entry name" value="SANT/Myb"/>
</dbReference>
<reference evidence="8 9" key="1">
    <citation type="journal article" date="2008" name="Nature">
        <title>The genome of the choanoflagellate Monosiga brevicollis and the origin of metazoans.</title>
        <authorList>
            <consortium name="JGI Sequencing"/>
            <person name="King N."/>
            <person name="Westbrook M.J."/>
            <person name="Young S.L."/>
            <person name="Kuo A."/>
            <person name="Abedin M."/>
            <person name="Chapman J."/>
            <person name="Fairclough S."/>
            <person name="Hellsten U."/>
            <person name="Isogai Y."/>
            <person name="Letunic I."/>
            <person name="Marr M."/>
            <person name="Pincus D."/>
            <person name="Putnam N."/>
            <person name="Rokas A."/>
            <person name="Wright K.J."/>
            <person name="Zuzow R."/>
            <person name="Dirks W."/>
            <person name="Good M."/>
            <person name="Goodstein D."/>
            <person name="Lemons D."/>
            <person name="Li W."/>
            <person name="Lyons J.B."/>
            <person name="Morris A."/>
            <person name="Nichols S."/>
            <person name="Richter D.J."/>
            <person name="Salamov A."/>
            <person name="Bork P."/>
            <person name="Lim W.A."/>
            <person name="Manning G."/>
            <person name="Miller W.T."/>
            <person name="McGinnis W."/>
            <person name="Shapiro H."/>
            <person name="Tjian R."/>
            <person name="Grigoriev I.V."/>
            <person name="Rokhsar D."/>
        </authorList>
    </citation>
    <scope>NUCLEOTIDE SEQUENCE [LARGE SCALE GENOMIC DNA]</scope>
    <source>
        <strain evidence="9">MX1 / ATCC 50154</strain>
    </source>
</reference>
<dbReference type="KEGG" id="mbr:MONBRDRAFT_22022"/>
<evidence type="ECO:0000313" key="8">
    <source>
        <dbReference type="EMBL" id="EDQ92846.1"/>
    </source>
</evidence>
<dbReference type="InParanoid" id="A9UPB3"/>
<dbReference type="PANTHER" id="PTHR46621:SF1">
    <property type="entry name" value="SNRNA-ACTIVATING PROTEIN COMPLEX SUBUNIT 4"/>
    <property type="match status" value="1"/>
</dbReference>
<evidence type="ECO:0000256" key="5">
    <source>
        <dbReference type="SAM" id="MobiDB-lite"/>
    </source>
</evidence>
<feature type="domain" description="Myb-like" evidence="6">
    <location>
        <begin position="377"/>
        <end position="428"/>
    </location>
</feature>
<accession>A9UPB3</accession>
<keyword evidence="4" id="KW-0539">Nucleus</keyword>
<dbReference type="GeneID" id="5887946"/>
<dbReference type="Proteomes" id="UP000001357">
    <property type="component" value="Unassembled WGS sequence"/>
</dbReference>
<dbReference type="Pfam" id="PF13921">
    <property type="entry name" value="Myb_DNA-bind_6"/>
    <property type="match status" value="1"/>
</dbReference>
<dbReference type="Gene3D" id="1.10.10.60">
    <property type="entry name" value="Homeodomain-like"/>
    <property type="match status" value="2"/>
</dbReference>
<evidence type="ECO:0000256" key="2">
    <source>
        <dbReference type="ARBA" id="ARBA00023125"/>
    </source>
</evidence>
<evidence type="ECO:0000256" key="1">
    <source>
        <dbReference type="ARBA" id="ARBA00023015"/>
    </source>
</evidence>
<proteinExistence type="predicted"/>
<dbReference type="GO" id="GO:0005634">
    <property type="term" value="C:nucleus"/>
    <property type="evidence" value="ECO:0000318"/>
    <property type="project" value="GO_Central"/>
</dbReference>
<gene>
    <name evidence="8" type="ORF">MONBRDRAFT_22022</name>
</gene>
<dbReference type="CDD" id="cd00167">
    <property type="entry name" value="SANT"/>
    <property type="match status" value="1"/>
</dbReference>
<feature type="domain" description="HTH myb-type" evidence="7">
    <location>
        <begin position="377"/>
        <end position="432"/>
    </location>
</feature>
<dbReference type="STRING" id="81824.A9UPB3"/>
<dbReference type="InterPro" id="IPR017930">
    <property type="entry name" value="Myb_dom"/>
</dbReference>
<evidence type="ECO:0000256" key="4">
    <source>
        <dbReference type="ARBA" id="ARBA00023242"/>
    </source>
</evidence>
<keyword evidence="2" id="KW-0238">DNA-binding</keyword>
<evidence type="ECO:0000256" key="3">
    <source>
        <dbReference type="ARBA" id="ARBA00023163"/>
    </source>
</evidence>
<dbReference type="PROSITE" id="PS50090">
    <property type="entry name" value="MYB_LIKE"/>
    <property type="match status" value="2"/>
</dbReference>
<dbReference type="RefSeq" id="XP_001742608.1">
    <property type="nucleotide sequence ID" value="XM_001742556.1"/>
</dbReference>
<protein>
    <submittedName>
        <fullName evidence="8">Uncharacterized protein</fullName>
    </submittedName>
</protein>
<dbReference type="GO" id="GO:0000978">
    <property type="term" value="F:RNA polymerase II cis-regulatory region sequence-specific DNA binding"/>
    <property type="evidence" value="ECO:0000318"/>
    <property type="project" value="GO_Central"/>
</dbReference>
<dbReference type="PROSITE" id="PS51294">
    <property type="entry name" value="HTH_MYB"/>
    <property type="match status" value="1"/>
</dbReference>
<feature type="domain" description="Myb-like" evidence="6">
    <location>
        <begin position="331"/>
        <end position="376"/>
    </location>
</feature>
<organism evidence="8 9">
    <name type="scientific">Monosiga brevicollis</name>
    <name type="common">Choanoflagellate</name>
    <dbReference type="NCBI Taxonomy" id="81824"/>
    <lineage>
        <taxon>Eukaryota</taxon>
        <taxon>Choanoflagellata</taxon>
        <taxon>Craspedida</taxon>
        <taxon>Salpingoecidae</taxon>
        <taxon>Monosiga</taxon>
    </lineage>
</organism>
<keyword evidence="3" id="KW-0804">Transcription</keyword>
<dbReference type="AlphaFoldDB" id="A9UPB3"/>
<dbReference type="SMART" id="SM00717">
    <property type="entry name" value="SANT"/>
    <property type="match status" value="3"/>
</dbReference>
<keyword evidence="9" id="KW-1185">Reference proteome</keyword>
<name>A9UPB3_MONBE</name>
<evidence type="ECO:0000259" key="6">
    <source>
        <dbReference type="PROSITE" id="PS50090"/>
    </source>
</evidence>
<dbReference type="InterPro" id="IPR051575">
    <property type="entry name" value="Myb-like_DNA-bd"/>
</dbReference>
<dbReference type="SUPFAM" id="SSF46689">
    <property type="entry name" value="Homeodomain-like"/>
    <property type="match status" value="2"/>
</dbReference>
<dbReference type="InterPro" id="IPR009057">
    <property type="entry name" value="Homeodomain-like_sf"/>
</dbReference>
<dbReference type="GO" id="GO:0000981">
    <property type="term" value="F:DNA-binding transcription factor activity, RNA polymerase II-specific"/>
    <property type="evidence" value="ECO:0000318"/>
    <property type="project" value="GO_Central"/>
</dbReference>
<evidence type="ECO:0000259" key="7">
    <source>
        <dbReference type="PROSITE" id="PS51294"/>
    </source>
</evidence>
<dbReference type="EMBL" id="CH991543">
    <property type="protein sequence ID" value="EDQ92846.1"/>
    <property type="molecule type" value="Genomic_DNA"/>
</dbReference>
<sequence length="672" mass="75612">MAGQGEEDDLAELDKFLHETQTLVEPVALPSTETTNRVAAAPHQDSPSSVASRSVVPSLPKEEEYRYTVLANQLLGAWHRAPALPLDPEAQSLVEPALAAIQSRSQLAPSRYRNVLLWNRQYQVDLVRTLSELRFQMHTVQAELRAINEYGLDALDATTTTARSRGNKGPRRARDAGALAKQEIHLTAQLRAPRPELELFVGQTATHPAETAADTYLESTVLPGQLPLSTLDTVHARYTPKTAARWTVEESRKLHTAVLQQLRQRLCAQVQHEATFTSLESTPVAKLSASQLKLKVELDRRLHEVATAVPSRSALACALQWNVINPVRHRSWSKEDDKRLRELVLSRPHQTWAWYTEQLQQDRHPVDVFMHWQQAINPSLVKRNWSSADDDRLRTVMRRIGNSDWTAVAQAMGDRTPQQCNLRWTKVLDPRLASGPWSDQELTQLRTGVQMFSGSCRPVQTNNAVSATKTLNAPISAEVLGHRKKMHVCEKAWHVSPTAGRRSWSICRSMASPEQTTNARDVILPVLFLTKPRTIHRFEKLDPQAALDHLQATHGKEQVQVSRGGVKRRYLTHASALDETAVSPEAQASKKMHRLQRVVEGPRRPRGRPHSGCNQIMVSFRCEGTTNIPSIHMKTQKLILILQEYNEPMNLIWHAHNNEPTQSDICASNHAS</sequence>
<evidence type="ECO:0000313" key="9">
    <source>
        <dbReference type="Proteomes" id="UP000001357"/>
    </source>
</evidence>
<dbReference type="PANTHER" id="PTHR46621">
    <property type="entry name" value="SNRNA-ACTIVATING PROTEIN COMPLEX SUBUNIT 4"/>
    <property type="match status" value="1"/>
</dbReference>
<dbReference type="GO" id="GO:0006355">
    <property type="term" value="P:regulation of DNA-templated transcription"/>
    <property type="evidence" value="ECO:0000318"/>
    <property type="project" value="GO_Central"/>
</dbReference>
<dbReference type="eggNOG" id="KOG0048">
    <property type="taxonomic scope" value="Eukaryota"/>
</dbReference>